<dbReference type="PANTHER" id="PTHR23522">
    <property type="entry name" value="BLL5896 PROTEIN"/>
    <property type="match status" value="1"/>
</dbReference>
<feature type="transmembrane region" description="Helical" evidence="7">
    <location>
        <begin position="133"/>
        <end position="150"/>
    </location>
</feature>
<keyword evidence="6 7" id="KW-0472">Membrane</keyword>
<feature type="transmembrane region" description="Helical" evidence="7">
    <location>
        <begin position="12"/>
        <end position="30"/>
    </location>
</feature>
<dbReference type="EMBL" id="JBHRYF010000001">
    <property type="protein sequence ID" value="MFC3658725.1"/>
    <property type="molecule type" value="Genomic_DNA"/>
</dbReference>
<feature type="transmembrane region" description="Helical" evidence="7">
    <location>
        <begin position="212"/>
        <end position="231"/>
    </location>
</feature>
<proteinExistence type="predicted"/>
<evidence type="ECO:0000256" key="4">
    <source>
        <dbReference type="ARBA" id="ARBA00022692"/>
    </source>
</evidence>
<comment type="caution">
    <text evidence="9">The sequence shown here is derived from an EMBL/GenBank/DDBJ whole genome shotgun (WGS) entry which is preliminary data.</text>
</comment>
<dbReference type="NCBIfam" id="TIGR00889">
    <property type="entry name" value="2A0110"/>
    <property type="match status" value="1"/>
</dbReference>
<feature type="transmembrane region" description="Helical" evidence="7">
    <location>
        <begin position="348"/>
        <end position="373"/>
    </location>
</feature>
<dbReference type="PROSITE" id="PS50850">
    <property type="entry name" value="MFS"/>
    <property type="match status" value="1"/>
</dbReference>
<accession>A0ABV7UP66</accession>
<feature type="transmembrane region" description="Helical" evidence="7">
    <location>
        <begin position="308"/>
        <end position="327"/>
    </location>
</feature>
<feature type="transmembrane region" description="Helical" evidence="7">
    <location>
        <begin position="42"/>
        <end position="62"/>
    </location>
</feature>
<evidence type="ECO:0000256" key="3">
    <source>
        <dbReference type="ARBA" id="ARBA00022475"/>
    </source>
</evidence>
<evidence type="ECO:0000259" key="8">
    <source>
        <dbReference type="PROSITE" id="PS50850"/>
    </source>
</evidence>
<feature type="transmembrane region" description="Helical" evidence="7">
    <location>
        <begin position="251"/>
        <end position="276"/>
    </location>
</feature>
<dbReference type="InterPro" id="IPR004740">
    <property type="entry name" value="Nuc_H_symport"/>
</dbReference>
<dbReference type="Proteomes" id="UP001595724">
    <property type="component" value="Unassembled WGS sequence"/>
</dbReference>
<dbReference type="RefSeq" id="WP_386705438.1">
    <property type="nucleotide sequence ID" value="NZ_JBHRYF010000001.1"/>
</dbReference>
<dbReference type="CDD" id="cd06177">
    <property type="entry name" value="MFS_NHS"/>
    <property type="match status" value="1"/>
</dbReference>
<dbReference type="InterPro" id="IPR020846">
    <property type="entry name" value="MFS_dom"/>
</dbReference>
<evidence type="ECO:0000313" key="9">
    <source>
        <dbReference type="EMBL" id="MFC3658725.1"/>
    </source>
</evidence>
<dbReference type="SUPFAM" id="SSF103473">
    <property type="entry name" value="MFS general substrate transporter"/>
    <property type="match status" value="2"/>
</dbReference>
<organism evidence="9 10">
    <name type="scientific">Luteimonas notoginsengisoli</name>
    <dbReference type="NCBI Taxonomy" id="1578200"/>
    <lineage>
        <taxon>Bacteria</taxon>
        <taxon>Pseudomonadati</taxon>
        <taxon>Pseudomonadota</taxon>
        <taxon>Gammaproteobacteria</taxon>
        <taxon>Lysobacterales</taxon>
        <taxon>Lysobacteraceae</taxon>
        <taxon>Luteimonas</taxon>
    </lineage>
</organism>
<evidence type="ECO:0000256" key="1">
    <source>
        <dbReference type="ARBA" id="ARBA00004651"/>
    </source>
</evidence>
<feature type="transmembrane region" description="Helical" evidence="7">
    <location>
        <begin position="71"/>
        <end position="89"/>
    </location>
</feature>
<evidence type="ECO:0000313" key="10">
    <source>
        <dbReference type="Proteomes" id="UP001595724"/>
    </source>
</evidence>
<feature type="transmembrane region" description="Helical" evidence="7">
    <location>
        <begin position="385"/>
        <end position="404"/>
    </location>
</feature>
<keyword evidence="5 7" id="KW-1133">Transmembrane helix</keyword>
<sequence>MSLKLRLIVMNFLQFFVWGAWLLTIGAYWFQNKQWSGTNFGLVFSTMGFASLFMPALMGVVADKWINAEKLYGALHICGAVMLFCVPMVDDPIVMIAVMMLTMMCYMPTIALAITVAYNALKRDGLDVVRDYPPIRVWGTIGFIAALWTTSLLRLETSSGQFYVASAAALALGLYAFTLPPAPPQMGHTKSRALVDVLGLTSFRLFKDRNMAVFFVFAMLLGAALQLTNAYGDTFLHDFANVPAFKDAIAVKYPAIIMSISQISETLFILTIPFFLRRFGIKAVMTMSMLAWFLRFGLFAYGDPGDRLWMIVLSCIVYGMAFDFFNISGSLFVEQQSDSRIRASAQGLFMVMTNGVGAVFGSLASGFLIEHFFTAADGSKDWHGIWMTFALYALVMAVVFVPLFKHRHDPDAMRRPQIPEGDLVP</sequence>
<name>A0ABV7UP66_9GAMM</name>
<feature type="transmembrane region" description="Helical" evidence="7">
    <location>
        <begin position="95"/>
        <end position="121"/>
    </location>
</feature>
<feature type="transmembrane region" description="Helical" evidence="7">
    <location>
        <begin position="162"/>
        <end position="182"/>
    </location>
</feature>
<gene>
    <name evidence="9" type="ORF">ACFOM9_01370</name>
</gene>
<keyword evidence="4 7" id="KW-0812">Transmembrane</keyword>
<dbReference type="PANTHER" id="PTHR23522:SF4">
    <property type="entry name" value="NUCLEOSIDE PERMEASE NUPG-RELATED"/>
    <property type="match status" value="1"/>
</dbReference>
<evidence type="ECO:0000256" key="2">
    <source>
        <dbReference type="ARBA" id="ARBA00022448"/>
    </source>
</evidence>
<feature type="transmembrane region" description="Helical" evidence="7">
    <location>
        <begin position="283"/>
        <end position="302"/>
    </location>
</feature>
<evidence type="ECO:0000256" key="7">
    <source>
        <dbReference type="SAM" id="Phobius"/>
    </source>
</evidence>
<evidence type="ECO:0000256" key="5">
    <source>
        <dbReference type="ARBA" id="ARBA00022989"/>
    </source>
</evidence>
<protein>
    <submittedName>
        <fullName evidence="9">Nucleoside permease</fullName>
    </submittedName>
</protein>
<keyword evidence="10" id="KW-1185">Reference proteome</keyword>
<comment type="subcellular location">
    <subcellularLocation>
        <location evidence="1">Cell membrane</location>
        <topology evidence="1">Multi-pass membrane protein</topology>
    </subcellularLocation>
</comment>
<keyword evidence="2" id="KW-0813">Transport</keyword>
<dbReference type="Gene3D" id="1.20.1250.20">
    <property type="entry name" value="MFS general substrate transporter like domains"/>
    <property type="match status" value="2"/>
</dbReference>
<feature type="domain" description="Major facilitator superfamily (MFS) profile" evidence="8">
    <location>
        <begin position="210"/>
        <end position="425"/>
    </location>
</feature>
<keyword evidence="3" id="KW-1003">Cell membrane</keyword>
<dbReference type="Pfam" id="PF03825">
    <property type="entry name" value="Nuc_H_symport"/>
    <property type="match status" value="1"/>
</dbReference>
<dbReference type="InterPro" id="IPR036259">
    <property type="entry name" value="MFS_trans_sf"/>
</dbReference>
<evidence type="ECO:0000256" key="6">
    <source>
        <dbReference type="ARBA" id="ARBA00023136"/>
    </source>
</evidence>
<reference evidence="10" key="1">
    <citation type="journal article" date="2019" name="Int. J. Syst. Evol. Microbiol.">
        <title>The Global Catalogue of Microorganisms (GCM) 10K type strain sequencing project: providing services to taxonomists for standard genome sequencing and annotation.</title>
        <authorList>
            <consortium name="The Broad Institute Genomics Platform"/>
            <consortium name="The Broad Institute Genome Sequencing Center for Infectious Disease"/>
            <person name="Wu L."/>
            <person name="Ma J."/>
        </authorList>
    </citation>
    <scope>NUCLEOTIDE SEQUENCE [LARGE SCALE GENOMIC DNA]</scope>
    <source>
        <strain evidence="10">KCTC 42211</strain>
    </source>
</reference>